<dbReference type="PROSITE" id="PS00080">
    <property type="entry name" value="MULTICOPPER_OXIDASE2"/>
    <property type="match status" value="1"/>
</dbReference>
<keyword evidence="1" id="KW-0479">Metal-binding</keyword>
<feature type="region of interest" description="Disordered" evidence="4">
    <location>
        <begin position="385"/>
        <end position="475"/>
    </location>
</feature>
<dbReference type="AlphaFoldDB" id="A0A432MIJ3"/>
<dbReference type="CDD" id="cd13874">
    <property type="entry name" value="CuRO_2_CopA"/>
    <property type="match status" value="1"/>
</dbReference>
<feature type="domain" description="Plastocyanin-like" evidence="6">
    <location>
        <begin position="497"/>
        <end position="615"/>
    </location>
</feature>
<evidence type="ECO:0000313" key="8">
    <source>
        <dbReference type="EMBL" id="RUL87025.1"/>
    </source>
</evidence>
<evidence type="ECO:0000259" key="7">
    <source>
        <dbReference type="Pfam" id="PF07732"/>
    </source>
</evidence>
<evidence type="ECO:0000259" key="5">
    <source>
        <dbReference type="Pfam" id="PF00394"/>
    </source>
</evidence>
<dbReference type="Proteomes" id="UP000280296">
    <property type="component" value="Unassembled WGS sequence"/>
</dbReference>
<keyword evidence="2" id="KW-0560">Oxidoreductase</keyword>
<dbReference type="InterPro" id="IPR011707">
    <property type="entry name" value="Cu-oxidase-like_N"/>
</dbReference>
<dbReference type="OrthoDB" id="9757546at2"/>
<dbReference type="InterPro" id="IPR001117">
    <property type="entry name" value="Cu-oxidase_2nd"/>
</dbReference>
<feature type="domain" description="Plastocyanin-like" evidence="7">
    <location>
        <begin position="70"/>
        <end position="174"/>
    </location>
</feature>
<evidence type="ECO:0000256" key="3">
    <source>
        <dbReference type="ARBA" id="ARBA00023008"/>
    </source>
</evidence>
<dbReference type="SUPFAM" id="SSF49503">
    <property type="entry name" value="Cupredoxins"/>
    <property type="match status" value="3"/>
</dbReference>
<evidence type="ECO:0000259" key="6">
    <source>
        <dbReference type="Pfam" id="PF07731"/>
    </source>
</evidence>
<keyword evidence="9" id="KW-1185">Reference proteome</keyword>
<dbReference type="Pfam" id="PF00394">
    <property type="entry name" value="Cu-oxidase"/>
    <property type="match status" value="1"/>
</dbReference>
<evidence type="ECO:0000256" key="4">
    <source>
        <dbReference type="SAM" id="MobiDB-lite"/>
    </source>
</evidence>
<protein>
    <submittedName>
        <fullName evidence="8">Copper resistance system multicopper oxidase</fullName>
    </submittedName>
</protein>
<dbReference type="PANTHER" id="PTHR11709:SF394">
    <property type="entry name" value="FI03373P-RELATED"/>
    <property type="match status" value="1"/>
</dbReference>
<dbReference type="Gene3D" id="2.60.40.420">
    <property type="entry name" value="Cupredoxins - blue copper proteins"/>
    <property type="match status" value="3"/>
</dbReference>
<dbReference type="InterPro" id="IPR006376">
    <property type="entry name" value="Cu-R_CopA"/>
</dbReference>
<accession>A0A432MIJ3</accession>
<evidence type="ECO:0000256" key="2">
    <source>
        <dbReference type="ARBA" id="ARBA00023002"/>
    </source>
</evidence>
<dbReference type="Pfam" id="PF07732">
    <property type="entry name" value="Cu-oxidase_3"/>
    <property type="match status" value="1"/>
</dbReference>
<dbReference type="InterPro" id="IPR034279">
    <property type="entry name" value="CuRO_3_CopA"/>
</dbReference>
<dbReference type="PROSITE" id="PS00079">
    <property type="entry name" value="MULTICOPPER_OXIDASE1"/>
    <property type="match status" value="1"/>
</dbReference>
<feature type="domain" description="Plastocyanin-like" evidence="5">
    <location>
        <begin position="183"/>
        <end position="346"/>
    </location>
</feature>
<reference evidence="8 9" key="1">
    <citation type="submission" date="2018-12" db="EMBL/GenBank/DDBJ databases">
        <authorList>
            <person name="Toschakov S.V."/>
        </authorList>
    </citation>
    <scope>NUCLEOTIDE SEQUENCE [LARGE SCALE GENOMIC DNA]</scope>
    <source>
        <strain evidence="8 9">GM2012</strain>
    </source>
</reference>
<evidence type="ECO:0000313" key="9">
    <source>
        <dbReference type="Proteomes" id="UP000280296"/>
    </source>
</evidence>
<dbReference type="InterPro" id="IPR045087">
    <property type="entry name" value="Cu-oxidase_fam"/>
</dbReference>
<dbReference type="CDD" id="cd13896">
    <property type="entry name" value="CuRO_3_CopA"/>
    <property type="match status" value="1"/>
</dbReference>
<dbReference type="InterPro" id="IPR034282">
    <property type="entry name" value="CuRO_2_CopA"/>
</dbReference>
<dbReference type="InterPro" id="IPR034284">
    <property type="entry name" value="CuRO_1_CopA"/>
</dbReference>
<dbReference type="PANTHER" id="PTHR11709">
    <property type="entry name" value="MULTI-COPPER OXIDASE"/>
    <property type="match status" value="1"/>
</dbReference>
<dbReference type="CDD" id="cd13848">
    <property type="entry name" value="CuRO_1_CopA"/>
    <property type="match status" value="1"/>
</dbReference>
<comment type="caution">
    <text evidence="8">The sequence shown here is derived from an EMBL/GenBank/DDBJ whole genome shotgun (WGS) entry which is preliminary data.</text>
</comment>
<dbReference type="GO" id="GO:0005507">
    <property type="term" value="F:copper ion binding"/>
    <property type="evidence" value="ECO:0007669"/>
    <property type="project" value="InterPro"/>
</dbReference>
<reference evidence="8 9" key="2">
    <citation type="submission" date="2019-01" db="EMBL/GenBank/DDBJ databases">
        <title>Tautonia sociabilis, a novel thermotolerant planctomycete of Isosphaeraceae family, isolated from a 4000 m deep subterranean habitat.</title>
        <authorList>
            <person name="Kovaleva O.L."/>
            <person name="Elcheninov A.G."/>
            <person name="Van Heerden E."/>
            <person name="Toshchakov S.V."/>
            <person name="Novikov A."/>
            <person name="Bonch-Osmolovskaya E.A."/>
            <person name="Kublanov I.V."/>
        </authorList>
    </citation>
    <scope>NUCLEOTIDE SEQUENCE [LARGE SCALE GENOMIC DNA]</scope>
    <source>
        <strain evidence="8 9">GM2012</strain>
    </source>
</reference>
<sequence length="616" mass="66913">MNRRSPTEVPAYHSRRSFLASAASLGLWAALRGTVPSYALGPAVAVGRASGIPLGDRVKLGIAETRINLGSEGATATAINGTVPGPLLRFREGQEAIIEVTNGLREDTSIHWHGLILPPGMDGVPGVSFAGIKPGESFTYRFSINQSGTYWYHSHSGLQEQTGVYGPLIVDPKEPEPYAYERDYVVLLSDWTFEDPYEILANLKKQSNYYNFQQRTLGTLFRDVEQNGWSAAIGDRLMWGQMRMDPTDISDITGYTYTYLVNGLPPGANWTGVFARGERIRLRFINAGAASYFDVRIPGLKMTVVQADGQDIQPVVVDELRIAIAETYDVIVEPGEGPAYTIFAEAMDRSGFARGTLAVRDGLSAPIPERRPRPLLSMADMGMGMDHGGGHGGGHGEHGGGHGGPKPAAPHVMEHGADAHAAGHGDRRSAMQHGAAGAANAGGAVPHGPEDHGPGNAMVPDATKDRTGEPGIGLEGSGRRVLLYADLRSLSPGSDPRPPSREIELHLTGNMERYMWSFDGKKYSEADGPIRFFYGERLRLTLVNDTMMNHPIHLHGMWFELVNGSGAHKPRKHTVNVKPAERLSVDITADARGDWAFHCHILYHMEMGMFRVVTVA</sequence>
<dbReference type="InterPro" id="IPR008972">
    <property type="entry name" value="Cupredoxin"/>
</dbReference>
<dbReference type="InterPro" id="IPR033138">
    <property type="entry name" value="Cu_oxidase_CS"/>
</dbReference>
<name>A0A432MIJ3_9BACT</name>
<dbReference type="Pfam" id="PF07731">
    <property type="entry name" value="Cu-oxidase_2"/>
    <property type="match status" value="1"/>
</dbReference>
<evidence type="ECO:0000256" key="1">
    <source>
        <dbReference type="ARBA" id="ARBA00022723"/>
    </source>
</evidence>
<dbReference type="RefSeq" id="WP_126726211.1">
    <property type="nucleotide sequence ID" value="NZ_RYZH01000027.1"/>
</dbReference>
<dbReference type="GO" id="GO:0016491">
    <property type="term" value="F:oxidoreductase activity"/>
    <property type="evidence" value="ECO:0007669"/>
    <property type="project" value="UniProtKB-KW"/>
</dbReference>
<feature type="compositionally biased region" description="Basic and acidic residues" evidence="4">
    <location>
        <begin position="412"/>
        <end position="429"/>
    </location>
</feature>
<gene>
    <name evidence="8" type="ORF">TsocGM_14625</name>
</gene>
<dbReference type="InterPro" id="IPR002355">
    <property type="entry name" value="Cu_oxidase_Cu_BS"/>
</dbReference>
<dbReference type="GO" id="GO:0042597">
    <property type="term" value="C:periplasmic space"/>
    <property type="evidence" value="ECO:0007669"/>
    <property type="project" value="InterPro"/>
</dbReference>
<dbReference type="EMBL" id="RYZH01000027">
    <property type="protein sequence ID" value="RUL87025.1"/>
    <property type="molecule type" value="Genomic_DNA"/>
</dbReference>
<dbReference type="PROSITE" id="PS51318">
    <property type="entry name" value="TAT"/>
    <property type="match status" value="1"/>
</dbReference>
<organism evidence="8 9">
    <name type="scientific">Tautonia sociabilis</name>
    <dbReference type="NCBI Taxonomy" id="2080755"/>
    <lineage>
        <taxon>Bacteria</taxon>
        <taxon>Pseudomonadati</taxon>
        <taxon>Planctomycetota</taxon>
        <taxon>Planctomycetia</taxon>
        <taxon>Isosphaerales</taxon>
        <taxon>Isosphaeraceae</taxon>
        <taxon>Tautonia</taxon>
    </lineage>
</organism>
<feature type="compositionally biased region" description="Low complexity" evidence="4">
    <location>
        <begin position="434"/>
        <end position="444"/>
    </location>
</feature>
<dbReference type="NCBIfam" id="TIGR01480">
    <property type="entry name" value="copper_res_A"/>
    <property type="match status" value="1"/>
</dbReference>
<dbReference type="InterPro" id="IPR011706">
    <property type="entry name" value="Cu-oxidase_C"/>
</dbReference>
<keyword evidence="3" id="KW-0186">Copper</keyword>
<proteinExistence type="predicted"/>
<dbReference type="InterPro" id="IPR006311">
    <property type="entry name" value="TAT_signal"/>
</dbReference>